<evidence type="ECO:0000313" key="2">
    <source>
        <dbReference type="Proteomes" id="UP000800040"/>
    </source>
</evidence>
<dbReference type="EMBL" id="ML975285">
    <property type="protein sequence ID" value="KAF1835567.1"/>
    <property type="molecule type" value="Genomic_DNA"/>
</dbReference>
<protein>
    <submittedName>
        <fullName evidence="1">Uncharacterized protein</fullName>
    </submittedName>
</protein>
<sequence length="231" mass="25325">MTGLKAADIFLAAFKNCVENIIKALPPNASPSDTITANAIRIIGTQLNGDFMRLQYVIEVVQARICEDPAWASGTAVTVYELLAASIDPNFSHPSIEMSAIKGAILVRDQMVRAGQMQFQHTMTAEAGWNRGLVAFLGQQCTVGSITSTTPRIALHFLDCMLTSGSLENNSDNFDVFLGFVMCAGPFLDSFAGFKEQLTVRMQKLQECAKALRTTHWLAVYGLLQLREKGW</sequence>
<proteinExistence type="predicted"/>
<name>A0A6A5KIB9_9PLEO</name>
<dbReference type="OrthoDB" id="3688717at2759"/>
<keyword evidence="2" id="KW-1185">Reference proteome</keyword>
<organism evidence="1 2">
    <name type="scientific">Decorospora gaudefroyi</name>
    <dbReference type="NCBI Taxonomy" id="184978"/>
    <lineage>
        <taxon>Eukaryota</taxon>
        <taxon>Fungi</taxon>
        <taxon>Dikarya</taxon>
        <taxon>Ascomycota</taxon>
        <taxon>Pezizomycotina</taxon>
        <taxon>Dothideomycetes</taxon>
        <taxon>Pleosporomycetidae</taxon>
        <taxon>Pleosporales</taxon>
        <taxon>Pleosporineae</taxon>
        <taxon>Pleosporaceae</taxon>
        <taxon>Decorospora</taxon>
    </lineage>
</organism>
<dbReference type="AlphaFoldDB" id="A0A6A5KIB9"/>
<accession>A0A6A5KIB9</accession>
<dbReference type="Proteomes" id="UP000800040">
    <property type="component" value="Unassembled WGS sequence"/>
</dbReference>
<evidence type="ECO:0000313" key="1">
    <source>
        <dbReference type="EMBL" id="KAF1835567.1"/>
    </source>
</evidence>
<reference evidence="1" key="1">
    <citation type="submission" date="2020-01" db="EMBL/GenBank/DDBJ databases">
        <authorList>
            <consortium name="DOE Joint Genome Institute"/>
            <person name="Haridas S."/>
            <person name="Albert R."/>
            <person name="Binder M."/>
            <person name="Bloem J."/>
            <person name="Labutti K."/>
            <person name="Salamov A."/>
            <person name="Andreopoulos B."/>
            <person name="Baker S.E."/>
            <person name="Barry K."/>
            <person name="Bills G."/>
            <person name="Bluhm B.H."/>
            <person name="Cannon C."/>
            <person name="Castanera R."/>
            <person name="Culley D.E."/>
            <person name="Daum C."/>
            <person name="Ezra D."/>
            <person name="Gonzalez J.B."/>
            <person name="Henrissat B."/>
            <person name="Kuo A."/>
            <person name="Liang C."/>
            <person name="Lipzen A."/>
            <person name="Lutzoni F."/>
            <person name="Magnuson J."/>
            <person name="Mondo S."/>
            <person name="Nolan M."/>
            <person name="Ohm R."/>
            <person name="Pangilinan J."/>
            <person name="Park H.-J."/>
            <person name="Ramirez L."/>
            <person name="Alfaro M."/>
            <person name="Sun H."/>
            <person name="Tritt A."/>
            <person name="Yoshinaga Y."/>
            <person name="Zwiers L.-H."/>
            <person name="Turgeon B.G."/>
            <person name="Goodwin S.B."/>
            <person name="Spatafora J.W."/>
            <person name="Crous P.W."/>
            <person name="Grigoriev I.V."/>
        </authorList>
    </citation>
    <scope>NUCLEOTIDE SEQUENCE</scope>
    <source>
        <strain evidence="1">P77</strain>
    </source>
</reference>
<gene>
    <name evidence="1" type="ORF">BDW02DRAFT_638511</name>
</gene>